<evidence type="ECO:0000313" key="11">
    <source>
        <dbReference type="EMBL" id="GAA4651732.1"/>
    </source>
</evidence>
<dbReference type="EMBL" id="BAABFL010000461">
    <property type="protein sequence ID" value="GAA4651732.1"/>
    <property type="molecule type" value="Genomic_DNA"/>
</dbReference>
<sequence>MQKHTRLPTITQIIICLAGFLGLAFSFTSLLNLPIQLALYIAWFIIMALGIWLGHNYKDLEEAATQGISKGMGAILILIAVGALVGTWIAGGIVPGIIYYGLKIIHPSIFLLATLIICSVTALSTGTSWGAAGTAGIAMMGIGEGLGIPLPLVAGAVLSGVYFGDKLSPLSDSVILASSMSGVETFEHIKGMLPISLTSYILTAIMFTFAGMQYGGNVDMAQVETVMLALEQSFNISPMAFVPVVLVIALLANKKPSFPVISFGAVLGVIWAIAFQHKDLISAVQSAWSPFSITSGVDFIDNILSRGGIASMLGSVAVIIFGLGFGGLLDRVGILQVIADKMSAFITNASNLTVSTLFTAFLANIFGSAMYVSLILTPKIMSKNYDRLGLHRKMLSRNAEFGGTLTSGMVPWSDNGIFMAGVLGVPTLAYLPYMWLSFTCIILTIVFTMLGKFISTASEAPATVSNDSCAAPAAAS</sequence>
<dbReference type="PANTHER" id="PTHR33451">
    <property type="entry name" value="MALATE-2H(+)/NA(+)-LACTATE ANTIPORTER"/>
    <property type="match status" value="1"/>
</dbReference>
<proteinExistence type="inferred from homology"/>
<feature type="transmembrane region" description="Helical" evidence="9">
    <location>
        <begin position="191"/>
        <end position="212"/>
    </location>
</feature>
<name>A0ABP8V772_9GAMM</name>
<keyword evidence="4" id="KW-1003">Cell membrane</keyword>
<feature type="transmembrane region" description="Helical" evidence="9">
    <location>
        <begin position="137"/>
        <end position="163"/>
    </location>
</feature>
<reference evidence="12" key="1">
    <citation type="journal article" date="2019" name="Int. J. Syst. Evol. Microbiol.">
        <title>The Global Catalogue of Microorganisms (GCM) 10K type strain sequencing project: providing services to taxonomists for standard genome sequencing and annotation.</title>
        <authorList>
            <consortium name="The Broad Institute Genomics Platform"/>
            <consortium name="The Broad Institute Genome Sequencing Center for Infectious Disease"/>
            <person name="Wu L."/>
            <person name="Ma J."/>
        </authorList>
    </citation>
    <scope>NUCLEOTIDE SEQUENCE [LARGE SCALE GENOMIC DNA]</scope>
    <source>
        <strain evidence="12">JCM 17805</strain>
    </source>
</reference>
<dbReference type="InterPro" id="IPR004770">
    <property type="entry name" value="Na/H_antiport_NhaC"/>
</dbReference>
<accession>A0ABP8V772</accession>
<evidence type="ECO:0000256" key="7">
    <source>
        <dbReference type="ARBA" id="ARBA00023136"/>
    </source>
</evidence>
<dbReference type="InterPro" id="IPR018461">
    <property type="entry name" value="Na/H_Antiport_NhaC-like_C"/>
</dbReference>
<evidence type="ECO:0000256" key="3">
    <source>
        <dbReference type="ARBA" id="ARBA00022449"/>
    </source>
</evidence>
<evidence type="ECO:0000256" key="8">
    <source>
        <dbReference type="ARBA" id="ARBA00038435"/>
    </source>
</evidence>
<evidence type="ECO:0000256" key="6">
    <source>
        <dbReference type="ARBA" id="ARBA00022989"/>
    </source>
</evidence>
<keyword evidence="12" id="KW-1185">Reference proteome</keyword>
<feature type="domain" description="Na+/H+ antiporter NhaC-like C-terminal" evidence="10">
    <location>
        <begin position="160"/>
        <end position="451"/>
    </location>
</feature>
<dbReference type="Pfam" id="PF03553">
    <property type="entry name" value="Na_H_antiporter"/>
    <property type="match status" value="1"/>
</dbReference>
<evidence type="ECO:0000256" key="5">
    <source>
        <dbReference type="ARBA" id="ARBA00022692"/>
    </source>
</evidence>
<comment type="subcellular location">
    <subcellularLocation>
        <location evidence="1">Cell membrane</location>
        <topology evidence="1">Multi-pass membrane protein</topology>
    </subcellularLocation>
</comment>
<keyword evidence="7 9" id="KW-0472">Membrane</keyword>
<keyword evidence="3" id="KW-0050">Antiport</keyword>
<comment type="similarity">
    <text evidence="8">Belongs to the NhaC Na(+)/H(+) (TC 2.A.35) antiporter family.</text>
</comment>
<feature type="transmembrane region" description="Helical" evidence="9">
    <location>
        <begin position="433"/>
        <end position="451"/>
    </location>
</feature>
<feature type="transmembrane region" description="Helical" evidence="9">
    <location>
        <begin position="233"/>
        <end position="252"/>
    </location>
</feature>
<evidence type="ECO:0000256" key="9">
    <source>
        <dbReference type="SAM" id="Phobius"/>
    </source>
</evidence>
<dbReference type="PANTHER" id="PTHR33451:SF3">
    <property type="entry name" value="MALATE-2H(+)_NA(+)-LACTATE ANTIPORTER"/>
    <property type="match status" value="1"/>
</dbReference>
<feature type="transmembrane region" description="Helical" evidence="9">
    <location>
        <begin position="349"/>
        <end position="374"/>
    </location>
</feature>
<feature type="transmembrane region" description="Helical" evidence="9">
    <location>
        <begin position="258"/>
        <end position="275"/>
    </location>
</feature>
<evidence type="ECO:0000313" key="12">
    <source>
        <dbReference type="Proteomes" id="UP001500604"/>
    </source>
</evidence>
<evidence type="ECO:0000256" key="4">
    <source>
        <dbReference type="ARBA" id="ARBA00022475"/>
    </source>
</evidence>
<dbReference type="RefSeq" id="WP_345198166.1">
    <property type="nucleotide sequence ID" value="NZ_BAABFL010000461.1"/>
</dbReference>
<dbReference type="Proteomes" id="UP001500604">
    <property type="component" value="Unassembled WGS sequence"/>
</dbReference>
<feature type="transmembrane region" description="Helical" evidence="9">
    <location>
        <begin position="104"/>
        <end position="125"/>
    </location>
</feature>
<evidence type="ECO:0000256" key="1">
    <source>
        <dbReference type="ARBA" id="ARBA00004651"/>
    </source>
</evidence>
<dbReference type="InterPro" id="IPR052180">
    <property type="entry name" value="NhaC_Na-H+_Antiporter"/>
</dbReference>
<comment type="caution">
    <text evidence="11">The sequence shown here is derived from an EMBL/GenBank/DDBJ whole genome shotgun (WGS) entry which is preliminary data.</text>
</comment>
<feature type="transmembrane region" description="Helical" evidence="9">
    <location>
        <begin position="12"/>
        <end position="31"/>
    </location>
</feature>
<organism evidence="11 12">
    <name type="scientific">Kistimonas scapharcae</name>
    <dbReference type="NCBI Taxonomy" id="1036133"/>
    <lineage>
        <taxon>Bacteria</taxon>
        <taxon>Pseudomonadati</taxon>
        <taxon>Pseudomonadota</taxon>
        <taxon>Gammaproteobacteria</taxon>
        <taxon>Oceanospirillales</taxon>
        <taxon>Endozoicomonadaceae</taxon>
        <taxon>Kistimonas</taxon>
    </lineage>
</organism>
<evidence type="ECO:0000259" key="10">
    <source>
        <dbReference type="Pfam" id="PF03553"/>
    </source>
</evidence>
<keyword evidence="5 9" id="KW-0812">Transmembrane</keyword>
<gene>
    <name evidence="11" type="primary">nhaC</name>
    <name evidence="11" type="ORF">GCM10023116_40160</name>
</gene>
<dbReference type="NCBIfam" id="TIGR00931">
    <property type="entry name" value="antiport_nhaC"/>
    <property type="match status" value="1"/>
</dbReference>
<protein>
    <submittedName>
        <fullName evidence="11">Na+/H+ antiporter NhaC</fullName>
    </submittedName>
</protein>
<keyword evidence="6 9" id="KW-1133">Transmembrane helix</keyword>
<feature type="transmembrane region" description="Helical" evidence="9">
    <location>
        <begin position="75"/>
        <end position="98"/>
    </location>
</feature>
<keyword evidence="2" id="KW-0813">Transport</keyword>
<feature type="transmembrane region" description="Helical" evidence="9">
    <location>
        <begin position="309"/>
        <end position="329"/>
    </location>
</feature>
<evidence type="ECO:0000256" key="2">
    <source>
        <dbReference type="ARBA" id="ARBA00022448"/>
    </source>
</evidence>
<feature type="transmembrane region" description="Helical" evidence="9">
    <location>
        <begin position="37"/>
        <end position="54"/>
    </location>
</feature>